<dbReference type="Proteomes" id="UP001305779">
    <property type="component" value="Unassembled WGS sequence"/>
</dbReference>
<feature type="signal peptide" evidence="1">
    <location>
        <begin position="1"/>
        <end position="19"/>
    </location>
</feature>
<feature type="chain" id="PRO_5046261641" evidence="1">
    <location>
        <begin position="20"/>
        <end position="306"/>
    </location>
</feature>
<evidence type="ECO:0000256" key="1">
    <source>
        <dbReference type="SAM" id="SignalP"/>
    </source>
</evidence>
<evidence type="ECO:0000313" key="3">
    <source>
        <dbReference type="Proteomes" id="UP001305779"/>
    </source>
</evidence>
<gene>
    <name evidence="2" type="ORF">PRZ48_013321</name>
</gene>
<proteinExistence type="predicted"/>
<sequence>MKSTSLVSTLALAASLASAQRPTNTSICDYYTTALLKENNATTQQTLLTLLVNTAVIGNYTTPNVGVKVPGILAPGMVNGTAVNLLPYFSGGLASTNTGGSSGKAVNFLDGGGAAPLMKNMPANDDSSRQYKLLTHLYQYFAVLLGCSQYGSSSTPYAGDTSMYQVHKYMGLSDAEFTYFVEQVGLSAASFGVADADVKAAGQALTEAFGYRCAPPAAIPSTAKPDLQAICIASDCPESPMATCNAYASVMEPMNATATMGSSMPSGTGSMMPSSSVMPYTGGQSMVLPVISTLLVSALGSVMAFL</sequence>
<dbReference type="EMBL" id="JAXOVC010000011">
    <property type="protein sequence ID" value="KAK4496052.1"/>
    <property type="molecule type" value="Genomic_DNA"/>
</dbReference>
<dbReference type="InterPro" id="IPR012292">
    <property type="entry name" value="Globin/Proto"/>
</dbReference>
<evidence type="ECO:0000313" key="2">
    <source>
        <dbReference type="EMBL" id="KAK4496052.1"/>
    </source>
</evidence>
<protein>
    <submittedName>
        <fullName evidence="2">Uncharacterized protein</fullName>
    </submittedName>
</protein>
<reference evidence="2 3" key="1">
    <citation type="journal article" date="2023" name="G3 (Bethesda)">
        <title>A chromosome-level genome assembly of Zasmidium syzygii isolated from banana leaves.</title>
        <authorList>
            <person name="van Westerhoven A.C."/>
            <person name="Mehrabi R."/>
            <person name="Talebi R."/>
            <person name="Steentjes M.B.F."/>
            <person name="Corcolon B."/>
            <person name="Chong P.A."/>
            <person name="Kema G.H.J."/>
            <person name="Seidl M.F."/>
        </authorList>
    </citation>
    <scope>NUCLEOTIDE SEQUENCE [LARGE SCALE GENOMIC DNA]</scope>
    <source>
        <strain evidence="2 3">P124</strain>
    </source>
</reference>
<keyword evidence="1" id="KW-0732">Signal</keyword>
<accession>A0ABR0E3Q7</accession>
<keyword evidence="3" id="KW-1185">Reference proteome</keyword>
<organism evidence="2 3">
    <name type="scientific">Zasmidium cellare</name>
    <name type="common">Wine cellar mold</name>
    <name type="synonym">Racodium cellare</name>
    <dbReference type="NCBI Taxonomy" id="395010"/>
    <lineage>
        <taxon>Eukaryota</taxon>
        <taxon>Fungi</taxon>
        <taxon>Dikarya</taxon>
        <taxon>Ascomycota</taxon>
        <taxon>Pezizomycotina</taxon>
        <taxon>Dothideomycetes</taxon>
        <taxon>Dothideomycetidae</taxon>
        <taxon>Mycosphaerellales</taxon>
        <taxon>Mycosphaerellaceae</taxon>
        <taxon>Zasmidium</taxon>
    </lineage>
</organism>
<dbReference type="Gene3D" id="1.10.490.10">
    <property type="entry name" value="Globins"/>
    <property type="match status" value="1"/>
</dbReference>
<name>A0ABR0E3Q7_ZASCE</name>
<comment type="caution">
    <text evidence="2">The sequence shown here is derived from an EMBL/GenBank/DDBJ whole genome shotgun (WGS) entry which is preliminary data.</text>
</comment>